<organism evidence="1 2">
    <name type="scientific">Entomophthora muscae</name>
    <dbReference type="NCBI Taxonomy" id="34485"/>
    <lineage>
        <taxon>Eukaryota</taxon>
        <taxon>Fungi</taxon>
        <taxon>Fungi incertae sedis</taxon>
        <taxon>Zoopagomycota</taxon>
        <taxon>Entomophthoromycotina</taxon>
        <taxon>Entomophthoromycetes</taxon>
        <taxon>Entomophthorales</taxon>
        <taxon>Entomophthoraceae</taxon>
        <taxon>Entomophthora</taxon>
    </lineage>
</organism>
<protein>
    <submittedName>
        <fullName evidence="1">Uncharacterized protein</fullName>
    </submittedName>
</protein>
<proteinExistence type="predicted"/>
<comment type="caution">
    <text evidence="1">The sequence shown here is derived from an EMBL/GenBank/DDBJ whole genome shotgun (WGS) entry which is preliminary data.</text>
</comment>
<evidence type="ECO:0000313" key="2">
    <source>
        <dbReference type="Proteomes" id="UP001165960"/>
    </source>
</evidence>
<evidence type="ECO:0000313" key="1">
    <source>
        <dbReference type="EMBL" id="KAJ9086241.1"/>
    </source>
</evidence>
<name>A0ACC2UHM1_9FUNG</name>
<keyword evidence="2" id="KW-1185">Reference proteome</keyword>
<dbReference type="EMBL" id="QTSX02000727">
    <property type="protein sequence ID" value="KAJ9086241.1"/>
    <property type="molecule type" value="Genomic_DNA"/>
</dbReference>
<gene>
    <name evidence="1" type="ORF">DSO57_1006125</name>
</gene>
<dbReference type="Proteomes" id="UP001165960">
    <property type="component" value="Unassembled WGS sequence"/>
</dbReference>
<sequence>MPNLDTPAGLKSSSEQSSSGPPAMRNVVPGRNRLAEVEHCSNTVNHDIPALLPPPLEASHFECRTLQLSFALQNGHQTKRRGCPHLLSIRCFN</sequence>
<accession>A0ACC2UHM1</accession>
<reference evidence="1" key="1">
    <citation type="submission" date="2022-04" db="EMBL/GenBank/DDBJ databases">
        <title>Genome of the entomopathogenic fungus Entomophthora muscae.</title>
        <authorList>
            <person name="Elya C."/>
            <person name="Lovett B.R."/>
            <person name="Lee E."/>
            <person name="Macias A.M."/>
            <person name="Hajek A.E."/>
            <person name="De Bivort B.L."/>
            <person name="Kasson M.T."/>
            <person name="De Fine Licht H.H."/>
            <person name="Stajich J.E."/>
        </authorList>
    </citation>
    <scope>NUCLEOTIDE SEQUENCE</scope>
    <source>
        <strain evidence="1">Berkeley</strain>
    </source>
</reference>